<gene>
    <name evidence="1" type="ORF">BJ138DRAFT_1065267</name>
</gene>
<comment type="caution">
    <text evidence="1">The sequence shown here is derived from an EMBL/GenBank/DDBJ whole genome shotgun (WGS) entry which is preliminary data.</text>
</comment>
<dbReference type="Proteomes" id="UP000790377">
    <property type="component" value="Unassembled WGS sequence"/>
</dbReference>
<reference evidence="1" key="1">
    <citation type="journal article" date="2021" name="New Phytol.">
        <title>Evolutionary innovations through gain and loss of genes in the ectomycorrhizal Boletales.</title>
        <authorList>
            <person name="Wu G."/>
            <person name="Miyauchi S."/>
            <person name="Morin E."/>
            <person name="Kuo A."/>
            <person name="Drula E."/>
            <person name="Varga T."/>
            <person name="Kohler A."/>
            <person name="Feng B."/>
            <person name="Cao Y."/>
            <person name="Lipzen A."/>
            <person name="Daum C."/>
            <person name="Hundley H."/>
            <person name="Pangilinan J."/>
            <person name="Johnson J."/>
            <person name="Barry K."/>
            <person name="LaButti K."/>
            <person name="Ng V."/>
            <person name="Ahrendt S."/>
            <person name="Min B."/>
            <person name="Choi I.G."/>
            <person name="Park H."/>
            <person name="Plett J.M."/>
            <person name="Magnuson J."/>
            <person name="Spatafora J.W."/>
            <person name="Nagy L.G."/>
            <person name="Henrissat B."/>
            <person name="Grigoriev I.V."/>
            <person name="Yang Z.L."/>
            <person name="Xu J."/>
            <person name="Martin F.M."/>
        </authorList>
    </citation>
    <scope>NUCLEOTIDE SEQUENCE</scope>
    <source>
        <strain evidence="1">ATCC 28755</strain>
    </source>
</reference>
<keyword evidence="2" id="KW-1185">Reference proteome</keyword>
<proteinExistence type="predicted"/>
<evidence type="ECO:0000313" key="1">
    <source>
        <dbReference type="EMBL" id="KAH7910377.1"/>
    </source>
</evidence>
<evidence type="ECO:0000313" key="2">
    <source>
        <dbReference type="Proteomes" id="UP000790377"/>
    </source>
</evidence>
<sequence length="162" mass="17894">MSVNSDAKSRQRADYPFFLSYRTRWSDNDQYSHINNSIYYHLFDSVVNAYLIERCALMPSESAQIGLVVSSQCQFFAPLSFPQVLDLGLRVNKLGMSSVTYEVGVFEEGKDTPAAVGGYTHVFVDQVSRKSVPITAATKDGLAALHFTQGRTPAAVDSKAKL</sequence>
<organism evidence="1 2">
    <name type="scientific">Hygrophoropsis aurantiaca</name>
    <dbReference type="NCBI Taxonomy" id="72124"/>
    <lineage>
        <taxon>Eukaryota</taxon>
        <taxon>Fungi</taxon>
        <taxon>Dikarya</taxon>
        <taxon>Basidiomycota</taxon>
        <taxon>Agaricomycotina</taxon>
        <taxon>Agaricomycetes</taxon>
        <taxon>Agaricomycetidae</taxon>
        <taxon>Boletales</taxon>
        <taxon>Coniophorineae</taxon>
        <taxon>Hygrophoropsidaceae</taxon>
        <taxon>Hygrophoropsis</taxon>
    </lineage>
</organism>
<name>A0ACB8AAT4_9AGAM</name>
<accession>A0ACB8AAT4</accession>
<dbReference type="EMBL" id="MU267715">
    <property type="protein sequence ID" value="KAH7910377.1"/>
    <property type="molecule type" value="Genomic_DNA"/>
</dbReference>
<protein>
    <submittedName>
        <fullName evidence="1">Thioesterase</fullName>
    </submittedName>
</protein>